<protein>
    <recommendedName>
        <fullName evidence="3">Nucleotidyltransferase</fullName>
    </recommendedName>
</protein>
<dbReference type="OrthoDB" id="3078360at2"/>
<dbReference type="AlphaFoldDB" id="A0A0S4KPG3"/>
<proteinExistence type="predicted"/>
<dbReference type="RefSeq" id="WP_062484289.1">
    <property type="nucleotide sequence ID" value="NZ_LN885086.1"/>
</dbReference>
<dbReference type="KEGG" id="nio:NITINOP_1341"/>
<evidence type="ECO:0000313" key="2">
    <source>
        <dbReference type="Proteomes" id="UP000066284"/>
    </source>
</evidence>
<reference evidence="2" key="1">
    <citation type="submission" date="2015-09" db="EMBL/GenBank/DDBJ databases">
        <authorList>
            <person name="Daims H."/>
        </authorList>
    </citation>
    <scope>NUCLEOTIDE SEQUENCE [LARGE SCALE GENOMIC DNA]</scope>
</reference>
<dbReference type="Proteomes" id="UP000066284">
    <property type="component" value="Chromosome 1"/>
</dbReference>
<dbReference type="SUPFAM" id="SSF81301">
    <property type="entry name" value="Nucleotidyltransferase"/>
    <property type="match status" value="1"/>
</dbReference>
<gene>
    <name evidence="1" type="ORF">NITINOP_1341</name>
</gene>
<sequence>MGPELCLHGSMERTLQVLNDLEQDGVLSRYAIGGAMGATFYVEPLLTFDLDVIVLLPEMESGLLTLAPLYGALRAKGYAEEAECVVVEGVPVQFLPAYNALLEEALREAHETPYQATSTRVLRVEHLVAICLQTGRAKDRERVRILREQATLDHEYLAAVLRRHQLEGKWKEWIA</sequence>
<name>A0A0S4KPG3_9BACT</name>
<dbReference type="InterPro" id="IPR043519">
    <property type="entry name" value="NT_sf"/>
</dbReference>
<organism evidence="1 2">
    <name type="scientific">Candidatus Nitrospira inopinata</name>
    <dbReference type="NCBI Taxonomy" id="1715989"/>
    <lineage>
        <taxon>Bacteria</taxon>
        <taxon>Pseudomonadati</taxon>
        <taxon>Nitrospirota</taxon>
        <taxon>Nitrospiria</taxon>
        <taxon>Nitrospirales</taxon>
        <taxon>Nitrospiraceae</taxon>
        <taxon>Nitrospira</taxon>
    </lineage>
</organism>
<evidence type="ECO:0000313" key="1">
    <source>
        <dbReference type="EMBL" id="CUQ66316.1"/>
    </source>
</evidence>
<keyword evidence="2" id="KW-1185">Reference proteome</keyword>
<dbReference type="STRING" id="1715989.NITINOP_1341"/>
<evidence type="ECO:0008006" key="3">
    <source>
        <dbReference type="Google" id="ProtNLM"/>
    </source>
</evidence>
<accession>A0A0S4KPG3</accession>
<dbReference type="EMBL" id="LN885086">
    <property type="protein sequence ID" value="CUQ66316.1"/>
    <property type="molecule type" value="Genomic_DNA"/>
</dbReference>